<reference evidence="11 12" key="1">
    <citation type="submission" date="2020-01" db="EMBL/GenBank/DDBJ databases">
        <title>Identification and distribution of gene clusters putatively required for synthesis of sphingolipid metabolism inhibitors in phylogenetically diverse species of the filamentous fungus Fusarium.</title>
        <authorList>
            <person name="Kim H.-S."/>
            <person name="Busman M."/>
            <person name="Brown D.W."/>
            <person name="Divon H."/>
            <person name="Uhlig S."/>
            <person name="Proctor R.H."/>
        </authorList>
    </citation>
    <scope>NUCLEOTIDE SEQUENCE [LARGE SCALE GENOMIC DNA]</scope>
    <source>
        <strain evidence="11 12">NRRL 20459</strain>
    </source>
</reference>
<keyword evidence="6" id="KW-0539">Nucleus</keyword>
<evidence type="ECO:0000256" key="7">
    <source>
        <dbReference type="SAM" id="MobiDB-lite"/>
    </source>
</evidence>
<keyword evidence="12" id="KW-1185">Reference proteome</keyword>
<keyword evidence="3" id="KW-0507">mRNA processing</keyword>
<proteinExistence type="predicted"/>
<dbReference type="FunFam" id="3.20.20.100:FF:000004">
    <property type="entry name" value="Oxidoreductase, aldo/keto reductase"/>
    <property type="match status" value="1"/>
</dbReference>
<keyword evidence="5" id="KW-0508">mRNA splicing</keyword>
<dbReference type="CDD" id="cd19079">
    <property type="entry name" value="AKR_EcYajO-like"/>
    <property type="match status" value="1"/>
</dbReference>
<accession>A0A8H4L7N5</accession>
<comment type="pathway">
    <text evidence="2">Secondary metabolite biosynthesis.</text>
</comment>
<comment type="subcellular location">
    <subcellularLocation>
        <location evidence="1">Nucleus</location>
    </subcellularLocation>
</comment>
<gene>
    <name evidence="11" type="ORF">FALBO_10532</name>
</gene>
<evidence type="ECO:0000313" key="12">
    <source>
        <dbReference type="Proteomes" id="UP000554235"/>
    </source>
</evidence>
<evidence type="ECO:0000256" key="5">
    <source>
        <dbReference type="ARBA" id="ARBA00023187"/>
    </source>
</evidence>
<feature type="region of interest" description="Disordered" evidence="7">
    <location>
        <begin position="42"/>
        <end position="122"/>
    </location>
</feature>
<dbReference type="GO" id="GO:0046540">
    <property type="term" value="C:U4/U6 x U5 tri-snRNP complex"/>
    <property type="evidence" value="ECO:0007669"/>
    <property type="project" value="InterPro"/>
</dbReference>
<dbReference type="Gene3D" id="3.20.20.100">
    <property type="entry name" value="NADP-dependent oxidoreductase domain"/>
    <property type="match status" value="1"/>
</dbReference>
<evidence type="ECO:0000259" key="10">
    <source>
        <dbReference type="Pfam" id="PF08572"/>
    </source>
</evidence>
<dbReference type="Proteomes" id="UP000554235">
    <property type="component" value="Unassembled WGS sequence"/>
</dbReference>
<dbReference type="Pfam" id="PF00248">
    <property type="entry name" value="Aldo_ket_red"/>
    <property type="match status" value="1"/>
</dbReference>
<evidence type="ECO:0000256" key="2">
    <source>
        <dbReference type="ARBA" id="ARBA00005179"/>
    </source>
</evidence>
<evidence type="ECO:0000256" key="4">
    <source>
        <dbReference type="ARBA" id="ARBA00023002"/>
    </source>
</evidence>
<organism evidence="11 12">
    <name type="scientific">Fusarium albosuccineum</name>
    <dbReference type="NCBI Taxonomy" id="1237068"/>
    <lineage>
        <taxon>Eukaryota</taxon>
        <taxon>Fungi</taxon>
        <taxon>Dikarya</taxon>
        <taxon>Ascomycota</taxon>
        <taxon>Pezizomycotina</taxon>
        <taxon>Sordariomycetes</taxon>
        <taxon>Hypocreomycetidae</taxon>
        <taxon>Hypocreales</taxon>
        <taxon>Nectriaceae</taxon>
        <taxon>Fusarium</taxon>
        <taxon>Fusarium decemcellulare species complex</taxon>
    </lineage>
</organism>
<dbReference type="AlphaFoldDB" id="A0A8H4L7N5"/>
<dbReference type="InterPro" id="IPR023210">
    <property type="entry name" value="NADP_OxRdtase_dom"/>
</dbReference>
<dbReference type="Pfam" id="PF08572">
    <property type="entry name" value="PRP3"/>
    <property type="match status" value="1"/>
</dbReference>
<dbReference type="Pfam" id="PF06544">
    <property type="entry name" value="Prp3_C"/>
    <property type="match status" value="1"/>
</dbReference>
<dbReference type="CDD" id="cd24162">
    <property type="entry name" value="Prp3_C"/>
    <property type="match status" value="1"/>
</dbReference>
<feature type="region of interest" description="Disordered" evidence="7">
    <location>
        <begin position="1"/>
        <end position="29"/>
    </location>
</feature>
<name>A0A8H4L7N5_9HYPO</name>
<feature type="domain" description="Small nuclear ribonucleoprotein Prp3 C-terminal" evidence="9">
    <location>
        <begin position="342"/>
        <end position="458"/>
    </location>
</feature>
<evidence type="ECO:0000313" key="11">
    <source>
        <dbReference type="EMBL" id="KAF4462654.1"/>
    </source>
</evidence>
<sequence length="809" mass="90613">MDRQGQSPGLGPRHDASSRVQKTESAADKMAALKARVAAAIGTSKAKGGLNVGLHPALEDLGSWKPPNKSKDSTPTPSSARSDKHRSQDGFKSGPIKRESGENPYYNPSLATQTAGAKSRQPRSLVFNQKGKYIAQANALRRQAALEAMKKRIAEQTRKAGIDEDLDVERNFVVDAPPEIEWWDEGLVEGTNYEVIDDLSKLKFTTPDSIITEYIQHPVALEPPQDRHIPAAKPMFLTSREQAKLRRQRRMAELKEMQAKIRLGLVPAPPPKVKKGNLMRVLGDVAVKDPTAVEARVNREIAERHQKHVETNEERKLTKDQKHEKLATNQQKDADKGIHILVFKIGSLANGQHRYKIGVNAEQLALTGTCIMHPKFNLVIVEGGEWSIKKYKKLMLNRVDWTENAPSRDRDGKQGTVRDWLLAEKDNGELKDMSMNECKLVFEGEQKARAFRKWGSKGHNYSKPGWNTRGGLGESGLKISKIIMGCMVFGSSKWEGSPWTLDEEEGLELLKKAYDLGINTWDTADFYSNGASEEIVGKALKRFNIPRSKVVILSKVYFPIAEGEGIKLPVANDGPMVNQMGLSRKHIFDGVDGCLRRLGLDYIVADGVLRLDVLQIHRLDRETPPEETMRALHDVVMSGKVRYIGASSMCAWEFARLQHIAELKGWTKFISMQNFYNLVYREEEREMIPFCKATGVGVIPWSPMARGLLTRPWGSGESDRARNDQNAAKWNATASSEVVGRVEELAKKKGISMAVLSTAWVLHKRCWPILGMNKPARIEEAVEALQVRLTDGEVKYLEEAYKPREVQGH</sequence>
<dbReference type="InterPro" id="IPR036812">
    <property type="entry name" value="NAD(P)_OxRdtase_dom_sf"/>
</dbReference>
<dbReference type="GO" id="GO:0000398">
    <property type="term" value="P:mRNA splicing, via spliceosome"/>
    <property type="evidence" value="ECO:0007669"/>
    <property type="project" value="InterPro"/>
</dbReference>
<feature type="region of interest" description="Disordered" evidence="7">
    <location>
        <begin position="305"/>
        <end position="331"/>
    </location>
</feature>
<dbReference type="GO" id="GO:0016491">
    <property type="term" value="F:oxidoreductase activity"/>
    <property type="evidence" value="ECO:0007669"/>
    <property type="project" value="UniProtKB-KW"/>
</dbReference>
<dbReference type="PANTHER" id="PTHR14212:SF0">
    <property type="entry name" value="U4_U6 SMALL NUCLEAR RIBONUCLEOPROTEIN PRP3"/>
    <property type="match status" value="1"/>
</dbReference>
<keyword evidence="4" id="KW-0560">Oxidoreductase</keyword>
<dbReference type="SUPFAM" id="SSF51430">
    <property type="entry name" value="NAD(P)-linked oxidoreductase"/>
    <property type="match status" value="1"/>
</dbReference>
<dbReference type="InterPro" id="IPR013881">
    <property type="entry name" value="Pre-mRNA_splic_Prp3_dom"/>
</dbReference>
<dbReference type="GO" id="GO:0005829">
    <property type="term" value="C:cytosol"/>
    <property type="evidence" value="ECO:0007669"/>
    <property type="project" value="UniProtKB-ARBA"/>
</dbReference>
<feature type="domain" description="NADP-dependent oxidoreductase" evidence="8">
    <location>
        <begin position="487"/>
        <end position="801"/>
    </location>
</feature>
<dbReference type="InterPro" id="IPR010541">
    <property type="entry name" value="Prp3_C"/>
</dbReference>
<comment type="caution">
    <text evidence="11">The sequence shown here is derived from an EMBL/GenBank/DDBJ whole genome shotgun (WGS) entry which is preliminary data.</text>
</comment>
<evidence type="ECO:0000256" key="1">
    <source>
        <dbReference type="ARBA" id="ARBA00004123"/>
    </source>
</evidence>
<evidence type="ECO:0000256" key="6">
    <source>
        <dbReference type="ARBA" id="ARBA00023242"/>
    </source>
</evidence>
<evidence type="ECO:0000256" key="3">
    <source>
        <dbReference type="ARBA" id="ARBA00022664"/>
    </source>
</evidence>
<dbReference type="PANTHER" id="PTHR14212">
    <property type="entry name" value="U4/U6-ASSOCIATED RNA SPLICING FACTOR-RELATED"/>
    <property type="match status" value="1"/>
</dbReference>
<evidence type="ECO:0000259" key="9">
    <source>
        <dbReference type="Pfam" id="PF06544"/>
    </source>
</evidence>
<dbReference type="EMBL" id="JAADYS010001498">
    <property type="protein sequence ID" value="KAF4462654.1"/>
    <property type="molecule type" value="Genomic_DNA"/>
</dbReference>
<feature type="domain" description="Pre-mRNA-splicing factor 3" evidence="10">
    <location>
        <begin position="103"/>
        <end position="318"/>
    </location>
</feature>
<dbReference type="InterPro" id="IPR027104">
    <property type="entry name" value="Prp3"/>
</dbReference>
<evidence type="ECO:0000259" key="8">
    <source>
        <dbReference type="Pfam" id="PF00248"/>
    </source>
</evidence>
<feature type="compositionally biased region" description="Basic and acidic residues" evidence="7">
    <location>
        <begin position="12"/>
        <end position="27"/>
    </location>
</feature>
<protein>
    <submittedName>
        <fullName evidence="11">Uncharacterized protein</fullName>
    </submittedName>
</protein>
<dbReference type="OrthoDB" id="10264544at2759"/>